<keyword evidence="5" id="KW-0378">Hydrolase</keyword>
<dbReference type="InterPro" id="IPR050168">
    <property type="entry name" value="AAA_ATPase_domain"/>
</dbReference>
<evidence type="ECO:0000259" key="11">
    <source>
        <dbReference type="SMART" id="SM00382"/>
    </source>
</evidence>
<keyword evidence="6" id="KW-0067">ATP-binding</keyword>
<evidence type="ECO:0000256" key="1">
    <source>
        <dbReference type="ARBA" id="ARBA00004370"/>
    </source>
</evidence>
<dbReference type="InterPro" id="IPR003593">
    <property type="entry name" value="AAA+_ATPase"/>
</dbReference>
<dbReference type="Proteomes" id="UP000242188">
    <property type="component" value="Unassembled WGS sequence"/>
</dbReference>
<dbReference type="CDD" id="cd19481">
    <property type="entry name" value="RecA-like_protease"/>
    <property type="match status" value="1"/>
</dbReference>
<name>A0A210PPN8_MIZYE</name>
<feature type="domain" description="AAA+ ATPase" evidence="11">
    <location>
        <begin position="604"/>
        <end position="739"/>
    </location>
</feature>
<evidence type="ECO:0000256" key="3">
    <source>
        <dbReference type="ARBA" id="ARBA00022593"/>
    </source>
</evidence>
<keyword evidence="13" id="KW-1185">Reference proteome</keyword>
<evidence type="ECO:0000256" key="10">
    <source>
        <dbReference type="ARBA" id="ARBA00048778"/>
    </source>
</evidence>
<comment type="catalytic activity">
    <reaction evidence="10">
        <text>ATP + H2O = ADP + phosphate + H(+)</text>
        <dbReference type="Rhea" id="RHEA:13065"/>
        <dbReference type="ChEBI" id="CHEBI:15377"/>
        <dbReference type="ChEBI" id="CHEBI:15378"/>
        <dbReference type="ChEBI" id="CHEBI:30616"/>
        <dbReference type="ChEBI" id="CHEBI:43474"/>
        <dbReference type="ChEBI" id="CHEBI:456216"/>
    </reaction>
    <physiologicalReaction direction="left-to-right" evidence="10">
        <dbReference type="Rhea" id="RHEA:13066"/>
    </physiologicalReaction>
</comment>
<gene>
    <name evidence="12" type="ORF">KP79_PYT10709</name>
</gene>
<dbReference type="GO" id="GO:0005829">
    <property type="term" value="C:cytosol"/>
    <property type="evidence" value="ECO:0007669"/>
    <property type="project" value="TreeGrafter"/>
</dbReference>
<dbReference type="FunFam" id="1.10.8.60:FF:000039">
    <property type="entry name" value="peroxisome biogenesis factor 6"/>
    <property type="match status" value="1"/>
</dbReference>
<dbReference type="PANTHER" id="PTHR23077">
    <property type="entry name" value="AAA-FAMILY ATPASE"/>
    <property type="match status" value="1"/>
</dbReference>
<reference evidence="12 13" key="1">
    <citation type="journal article" date="2017" name="Nat. Ecol. Evol.">
        <title>Scallop genome provides insights into evolution of bilaterian karyotype and development.</title>
        <authorList>
            <person name="Wang S."/>
            <person name="Zhang J."/>
            <person name="Jiao W."/>
            <person name="Li J."/>
            <person name="Xun X."/>
            <person name="Sun Y."/>
            <person name="Guo X."/>
            <person name="Huan P."/>
            <person name="Dong B."/>
            <person name="Zhang L."/>
            <person name="Hu X."/>
            <person name="Sun X."/>
            <person name="Wang J."/>
            <person name="Zhao C."/>
            <person name="Wang Y."/>
            <person name="Wang D."/>
            <person name="Huang X."/>
            <person name="Wang R."/>
            <person name="Lv J."/>
            <person name="Li Y."/>
            <person name="Zhang Z."/>
            <person name="Liu B."/>
            <person name="Lu W."/>
            <person name="Hui Y."/>
            <person name="Liang J."/>
            <person name="Zhou Z."/>
            <person name="Hou R."/>
            <person name="Li X."/>
            <person name="Liu Y."/>
            <person name="Li H."/>
            <person name="Ning X."/>
            <person name="Lin Y."/>
            <person name="Zhao L."/>
            <person name="Xing Q."/>
            <person name="Dou J."/>
            <person name="Li Y."/>
            <person name="Mao J."/>
            <person name="Guo H."/>
            <person name="Dou H."/>
            <person name="Li T."/>
            <person name="Mu C."/>
            <person name="Jiang W."/>
            <person name="Fu Q."/>
            <person name="Fu X."/>
            <person name="Miao Y."/>
            <person name="Liu J."/>
            <person name="Yu Q."/>
            <person name="Li R."/>
            <person name="Liao H."/>
            <person name="Li X."/>
            <person name="Kong Y."/>
            <person name="Jiang Z."/>
            <person name="Chourrout D."/>
            <person name="Li R."/>
            <person name="Bao Z."/>
        </authorList>
    </citation>
    <scope>NUCLEOTIDE SEQUENCE [LARGE SCALE GENOMIC DNA]</scope>
    <source>
        <strain evidence="12 13">PY_sf001</strain>
    </source>
</reference>
<proteinExistence type="inferred from homology"/>
<comment type="caution">
    <text evidence="12">The sequence shown here is derived from an EMBL/GenBank/DDBJ whole genome shotgun (WGS) entry which is preliminary data.</text>
</comment>
<evidence type="ECO:0000313" key="12">
    <source>
        <dbReference type="EMBL" id="OWF38414.1"/>
    </source>
</evidence>
<dbReference type="PROSITE" id="PS00674">
    <property type="entry name" value="AAA"/>
    <property type="match status" value="1"/>
</dbReference>
<organism evidence="12 13">
    <name type="scientific">Mizuhopecten yessoensis</name>
    <name type="common">Japanese scallop</name>
    <name type="synonym">Patinopecten yessoensis</name>
    <dbReference type="NCBI Taxonomy" id="6573"/>
    <lineage>
        <taxon>Eukaryota</taxon>
        <taxon>Metazoa</taxon>
        <taxon>Spiralia</taxon>
        <taxon>Lophotrochozoa</taxon>
        <taxon>Mollusca</taxon>
        <taxon>Bivalvia</taxon>
        <taxon>Autobranchia</taxon>
        <taxon>Pteriomorphia</taxon>
        <taxon>Pectinida</taxon>
        <taxon>Pectinoidea</taxon>
        <taxon>Pectinidae</taxon>
        <taxon>Mizuhopecten</taxon>
    </lineage>
</organism>
<dbReference type="OrthoDB" id="2187at2759"/>
<evidence type="ECO:0000256" key="8">
    <source>
        <dbReference type="ARBA" id="ARBA00034811"/>
    </source>
</evidence>
<keyword evidence="3" id="KW-0962">Peroxisome biogenesis</keyword>
<accession>A0A210PPN8</accession>
<dbReference type="EMBL" id="NEDP02005568">
    <property type="protein sequence ID" value="OWF38414.1"/>
    <property type="molecule type" value="Genomic_DNA"/>
</dbReference>
<dbReference type="GO" id="GO:0005524">
    <property type="term" value="F:ATP binding"/>
    <property type="evidence" value="ECO:0007669"/>
    <property type="project" value="UniProtKB-KW"/>
</dbReference>
<comment type="subcellular location">
    <subcellularLocation>
        <location evidence="1">Membrane</location>
    </subcellularLocation>
</comment>
<evidence type="ECO:0000256" key="5">
    <source>
        <dbReference type="ARBA" id="ARBA00022801"/>
    </source>
</evidence>
<dbReference type="PANTHER" id="PTHR23077:SF9">
    <property type="entry name" value="PEROXISOMAL ATPASE PEX6"/>
    <property type="match status" value="1"/>
</dbReference>
<dbReference type="Gene3D" id="1.10.8.60">
    <property type="match status" value="2"/>
</dbReference>
<dbReference type="STRING" id="6573.A0A210PPN8"/>
<evidence type="ECO:0000256" key="6">
    <source>
        <dbReference type="ARBA" id="ARBA00022840"/>
    </source>
</evidence>
<evidence type="ECO:0000313" key="13">
    <source>
        <dbReference type="Proteomes" id="UP000242188"/>
    </source>
</evidence>
<evidence type="ECO:0000256" key="4">
    <source>
        <dbReference type="ARBA" id="ARBA00022741"/>
    </source>
</evidence>
<dbReference type="InterPro" id="IPR003960">
    <property type="entry name" value="ATPase_AAA_CS"/>
</dbReference>
<evidence type="ECO:0000256" key="9">
    <source>
        <dbReference type="ARBA" id="ARBA00034920"/>
    </source>
</evidence>
<dbReference type="GO" id="GO:0005778">
    <property type="term" value="C:peroxisomal membrane"/>
    <property type="evidence" value="ECO:0007669"/>
    <property type="project" value="TreeGrafter"/>
</dbReference>
<protein>
    <recommendedName>
        <fullName evidence="8">Peroxisomal ATPase PEX6</fullName>
    </recommendedName>
    <alternativeName>
        <fullName evidence="9">Peroxin-6</fullName>
    </alternativeName>
</protein>
<dbReference type="AlphaFoldDB" id="A0A210PPN8"/>
<dbReference type="FunFam" id="3.40.50.300:FF:000109">
    <property type="entry name" value="Peroxisomal biogenesis factor 6"/>
    <property type="match status" value="1"/>
</dbReference>
<comment type="similarity">
    <text evidence="2">Belongs to the AAA ATPase family.</text>
</comment>
<dbReference type="CDD" id="cd19527">
    <property type="entry name" value="RecA-like_PEX6_r2"/>
    <property type="match status" value="1"/>
</dbReference>
<keyword evidence="7" id="KW-0472">Membrane</keyword>
<dbReference type="SUPFAM" id="SSF52540">
    <property type="entry name" value="P-loop containing nucleoside triphosphate hydrolases"/>
    <property type="match status" value="2"/>
</dbReference>
<dbReference type="GO" id="GO:0016558">
    <property type="term" value="P:protein import into peroxisome matrix"/>
    <property type="evidence" value="ECO:0007669"/>
    <property type="project" value="TreeGrafter"/>
</dbReference>
<dbReference type="InterPro" id="IPR003959">
    <property type="entry name" value="ATPase_AAA_core"/>
</dbReference>
<dbReference type="GO" id="GO:0016887">
    <property type="term" value="F:ATP hydrolysis activity"/>
    <property type="evidence" value="ECO:0007669"/>
    <property type="project" value="InterPro"/>
</dbReference>
<dbReference type="Pfam" id="PF23315">
    <property type="entry name" value="PEX6_4th"/>
    <property type="match status" value="1"/>
</dbReference>
<dbReference type="Gene3D" id="3.40.50.300">
    <property type="entry name" value="P-loop containing nucleotide triphosphate hydrolases"/>
    <property type="match status" value="2"/>
</dbReference>
<evidence type="ECO:0000256" key="7">
    <source>
        <dbReference type="ARBA" id="ARBA00023136"/>
    </source>
</evidence>
<dbReference type="Pfam" id="PF00004">
    <property type="entry name" value="AAA"/>
    <property type="match status" value="2"/>
</dbReference>
<dbReference type="InterPro" id="IPR047533">
    <property type="entry name" value="RecA-like_PEX6_r2"/>
</dbReference>
<keyword evidence="4" id="KW-0547">Nucleotide-binding</keyword>
<sequence>MKVQRRQLARFHIEEHTPTSHPLHLSISEKDAEKLGIPTKEDSKLCFLSVCCKRSSDLDFSFSSSFPVTPSSGGQISGSTSPSGSIRFPSSCSCDPHIESTNICCDQDWLDIAVCVWIRKEQGDIVDRKLKPEYSDFLVLNGTPNFLAHYQIAAEDDLYIRPVKIYPIQKIVIGVSNFNAYRWLQKVNFCTGLLVEVCLHPILVRENDIFLAPFSKIFLSDSEFDPSFYFDMQVLECCPLRVGRITVNTEIIISYIDQDVHRSSADFTLDSPTKAMASKSVDQYLISDFCQPMRPDSLTLNAKTIGVQKSSTQPLYISFNYQVVQQHILWKRLLIKPQQKVTFDPLYYIGMTKQTMLQHGFFEESLVRVSLDDTSQPFSVPFRLGLVKCITESLENTNKVFISPLMLFNLQMTCAKPHGIIGPIRIEKYHYEQDEHEVDSGTTSSCWSSKIPLAREVQISIVISPYYSPRAIHTEAIKTYFNVPRLMTKGDIIPIRSTDDPEFSTLGMDTEKRNPVVFFKVVKIDGPEVPLPCYICDSGSTRLIQVGSVHSYIPVTATSYLSRNPLTYWEQTYLFGLNKYADRLEELIRPLLHNSLSSPHLKDVLRSIMLIGPSGCGKTTMATAVARRLNLHIYKVNCHRLYGESARVMEARIKDVFNAASNFSPCILYLHSIHALGKDKERNTDDPRVASSFQLCLRQQRRELLEYPVIVIGSTHSPNMLAADVRDSFLHEIPIEAPNEAERSEILDGLLQNVNYSGDLSGQYLAQRTAGFILGDLTALISHAKQDAYGKVCKLCGDGRHLLSYDEEEDLSMAGVVVQQENFVSALDKLQAAHSDTIGAPKIPNVTWADVGGLADVKSDILDTVQLPLQFPELLAAGLRRSGVLLYGPPGTGKTLLAKAVATECSLNFLSVKGPELINMYVGQSEQNVREVFHRARSATPCVIFFDELDSLAPNRGKSGDSGGVMDRVVSQMLAELDGLHKSCDVFVIGATNRPDLLDPALLRPGRFDKLLYLGVSDDNDSKLRIIKALTRKFKLADDCDLSAVVAECPKNLTGADFYALCSDAMLNAIKRRIQALETGETKDQQNVKVSEQDFLDALSTLTPSLSEQELDHYRQLQQEFNRQ</sequence>
<dbReference type="SMART" id="SM00382">
    <property type="entry name" value="AAA"/>
    <property type="match status" value="2"/>
</dbReference>
<dbReference type="InterPro" id="IPR056995">
    <property type="entry name" value="PEX6_4th_dom"/>
</dbReference>
<evidence type="ECO:0000256" key="2">
    <source>
        <dbReference type="ARBA" id="ARBA00006914"/>
    </source>
</evidence>
<feature type="domain" description="AAA+ ATPase" evidence="11">
    <location>
        <begin position="880"/>
        <end position="1018"/>
    </location>
</feature>
<dbReference type="InterPro" id="IPR027417">
    <property type="entry name" value="P-loop_NTPase"/>
</dbReference>